<dbReference type="Proteomes" id="UP000630864">
    <property type="component" value="Unassembled WGS sequence"/>
</dbReference>
<organism evidence="1 2">
    <name type="scientific">Pseudomonas amygdali pv. eriobotryae</name>
    <dbReference type="NCBI Taxonomy" id="129137"/>
    <lineage>
        <taxon>Bacteria</taxon>
        <taxon>Pseudomonadati</taxon>
        <taxon>Pseudomonadota</taxon>
        <taxon>Gammaproteobacteria</taxon>
        <taxon>Pseudomonadales</taxon>
        <taxon>Pseudomonadaceae</taxon>
        <taxon>Pseudomonas</taxon>
        <taxon>Pseudomonas amygdali</taxon>
    </lineage>
</organism>
<evidence type="ECO:0000313" key="2">
    <source>
        <dbReference type="Proteomes" id="UP000630864"/>
    </source>
</evidence>
<reference evidence="1" key="1">
    <citation type="submission" date="2020-09" db="EMBL/GenBank/DDBJ databases">
        <title>Pseudomonas syringae pv. eriobotryae genome sequence causing loquat canker disease.</title>
        <authorList>
            <person name="Fukuda S."/>
            <person name="Tashiro H."/>
            <person name="Nagano Y."/>
        </authorList>
    </citation>
    <scope>NUCLEOTIDE SEQUENCE</scope>
    <source>
        <strain evidence="1">AM001</strain>
    </source>
</reference>
<dbReference type="EMBL" id="BMZW01000038">
    <property type="protein sequence ID" value="GFZ62308.1"/>
    <property type="molecule type" value="Genomic_DNA"/>
</dbReference>
<sequence>MIRWKEHFYADINTAFMVNPVSFALLLYRQYARHGSMAGAKDAATTGTV</sequence>
<name>A0A9P3AGK8_PSEA0</name>
<accession>A0A9P3AGK8</accession>
<evidence type="ECO:0000313" key="1">
    <source>
        <dbReference type="EMBL" id="GFZ62308.1"/>
    </source>
</evidence>
<comment type="caution">
    <text evidence="1">The sequence shown here is derived from an EMBL/GenBank/DDBJ whole genome shotgun (WGS) entry which is preliminary data.</text>
</comment>
<dbReference type="AlphaFoldDB" id="A0A9P3AGK8"/>
<gene>
    <name evidence="1" type="ORF">PSE10A_48190</name>
</gene>
<protein>
    <submittedName>
        <fullName evidence="1">Uncharacterized protein</fullName>
    </submittedName>
</protein>
<proteinExistence type="predicted"/>